<dbReference type="GO" id="GO:0000949">
    <property type="term" value="P:aromatic amino acid family catabolic process to alcohol via Ehrlich pathway"/>
    <property type="evidence" value="ECO:0007669"/>
    <property type="project" value="TreeGrafter"/>
</dbReference>
<dbReference type="Gramene" id="TuG1812G0200005966.01.T01">
    <property type="protein sequence ID" value="TuG1812G0200005966.01.T01.cds359168"/>
    <property type="gene ID" value="TuG1812G0200005966.01"/>
</dbReference>
<evidence type="ECO:0000256" key="4">
    <source>
        <dbReference type="ARBA" id="ARBA00007812"/>
    </source>
</evidence>
<keyword evidence="10" id="KW-0786">Thiamine pyrophosphate</keyword>
<dbReference type="PANTHER" id="PTHR43452">
    <property type="entry name" value="PYRUVATE DECARBOXYLASE"/>
    <property type="match status" value="1"/>
</dbReference>
<dbReference type="GO" id="GO:0046872">
    <property type="term" value="F:metal ion binding"/>
    <property type="evidence" value="ECO:0007669"/>
    <property type="project" value="UniProtKB-KW"/>
</dbReference>
<evidence type="ECO:0000313" key="15">
    <source>
        <dbReference type="Proteomes" id="UP000015106"/>
    </source>
</evidence>
<dbReference type="Gene3D" id="3.40.50.1220">
    <property type="entry name" value="TPP-binding domain"/>
    <property type="match status" value="1"/>
</dbReference>
<keyword evidence="11" id="KW-0456">Lyase</keyword>
<feature type="compositionally biased region" description="Low complexity" evidence="12">
    <location>
        <begin position="316"/>
        <end position="329"/>
    </location>
</feature>
<dbReference type="AlphaFoldDB" id="A0A8R7PLQ3"/>
<keyword evidence="15" id="KW-1185">Reference proteome</keyword>
<organism evidence="14 15">
    <name type="scientific">Triticum urartu</name>
    <name type="common">Red wild einkorn</name>
    <name type="synonym">Crithodium urartu</name>
    <dbReference type="NCBI Taxonomy" id="4572"/>
    <lineage>
        <taxon>Eukaryota</taxon>
        <taxon>Viridiplantae</taxon>
        <taxon>Streptophyta</taxon>
        <taxon>Embryophyta</taxon>
        <taxon>Tracheophyta</taxon>
        <taxon>Spermatophyta</taxon>
        <taxon>Magnoliopsida</taxon>
        <taxon>Liliopsida</taxon>
        <taxon>Poales</taxon>
        <taxon>Poaceae</taxon>
        <taxon>BOP clade</taxon>
        <taxon>Pooideae</taxon>
        <taxon>Triticodae</taxon>
        <taxon>Triticeae</taxon>
        <taxon>Triticinae</taxon>
        <taxon>Triticum</taxon>
    </lineage>
</organism>
<protein>
    <recommendedName>
        <fullName evidence="6">pyruvate decarboxylase</fullName>
        <ecNumber evidence="6">4.1.1.1</ecNumber>
    </recommendedName>
</protein>
<evidence type="ECO:0000259" key="13">
    <source>
        <dbReference type="Pfam" id="PF02776"/>
    </source>
</evidence>
<reference evidence="14" key="3">
    <citation type="submission" date="2022-06" db="UniProtKB">
        <authorList>
            <consortium name="EnsemblPlants"/>
        </authorList>
    </citation>
    <scope>IDENTIFICATION</scope>
</reference>
<dbReference type="FunFam" id="3.40.50.970:FF:000058">
    <property type="entry name" value="Putative pyruvate decarboxylase"/>
    <property type="match status" value="1"/>
</dbReference>
<name>A0A8R7PLQ3_TRIUA</name>
<feature type="domain" description="Thiamine pyrophosphate enzyme N-terminal TPP-binding" evidence="13">
    <location>
        <begin position="40"/>
        <end position="144"/>
    </location>
</feature>
<dbReference type="Proteomes" id="UP000015106">
    <property type="component" value="Chromosome 2"/>
</dbReference>
<evidence type="ECO:0000256" key="6">
    <source>
        <dbReference type="ARBA" id="ARBA00013202"/>
    </source>
</evidence>
<dbReference type="PANTHER" id="PTHR43452:SF21">
    <property type="entry name" value="PYRUVATE DECARBOXYLASE"/>
    <property type="match status" value="1"/>
</dbReference>
<dbReference type="Gene3D" id="3.40.50.970">
    <property type="match status" value="1"/>
</dbReference>
<proteinExistence type="inferred from homology"/>
<comment type="subunit">
    <text evidence="5">Homotetramer.</text>
</comment>
<comment type="cofactor">
    <cofactor evidence="3">
        <name>thiamine diphosphate</name>
        <dbReference type="ChEBI" id="CHEBI:58937"/>
    </cofactor>
</comment>
<evidence type="ECO:0000256" key="11">
    <source>
        <dbReference type="ARBA" id="ARBA00023239"/>
    </source>
</evidence>
<evidence type="ECO:0000256" key="12">
    <source>
        <dbReference type="SAM" id="MobiDB-lite"/>
    </source>
</evidence>
<dbReference type="CDD" id="cd07038">
    <property type="entry name" value="TPP_PYR_PDC_IPDC_like"/>
    <property type="match status" value="1"/>
</dbReference>
<comment type="cofactor">
    <cofactor evidence="2">
        <name>a metal cation</name>
        <dbReference type="ChEBI" id="CHEBI:25213"/>
    </cofactor>
</comment>
<dbReference type="GO" id="GO:0004737">
    <property type="term" value="F:pyruvate decarboxylase activity"/>
    <property type="evidence" value="ECO:0007669"/>
    <property type="project" value="UniProtKB-EC"/>
</dbReference>
<reference evidence="14" key="2">
    <citation type="submission" date="2018-03" db="EMBL/GenBank/DDBJ databases">
        <title>The Triticum urartu genome reveals the dynamic nature of wheat genome evolution.</title>
        <authorList>
            <person name="Ling H."/>
            <person name="Ma B."/>
            <person name="Shi X."/>
            <person name="Liu H."/>
            <person name="Dong L."/>
            <person name="Sun H."/>
            <person name="Cao Y."/>
            <person name="Gao Q."/>
            <person name="Zheng S."/>
            <person name="Li Y."/>
            <person name="Yu Y."/>
            <person name="Du H."/>
            <person name="Qi M."/>
            <person name="Li Y."/>
            <person name="Yu H."/>
            <person name="Cui Y."/>
            <person name="Wang N."/>
            <person name="Chen C."/>
            <person name="Wu H."/>
            <person name="Zhao Y."/>
            <person name="Zhang J."/>
            <person name="Li Y."/>
            <person name="Zhou W."/>
            <person name="Zhang B."/>
            <person name="Hu W."/>
            <person name="Eijk M."/>
            <person name="Tang J."/>
            <person name="Witsenboer H."/>
            <person name="Zhao S."/>
            <person name="Li Z."/>
            <person name="Zhang A."/>
            <person name="Wang D."/>
            <person name="Liang C."/>
        </authorList>
    </citation>
    <scope>NUCLEOTIDE SEQUENCE [LARGE SCALE GENOMIC DNA]</scope>
    <source>
        <strain evidence="14">cv. G1812</strain>
    </source>
</reference>
<evidence type="ECO:0000256" key="2">
    <source>
        <dbReference type="ARBA" id="ARBA00001920"/>
    </source>
</evidence>
<dbReference type="EC" id="4.1.1.1" evidence="6"/>
<dbReference type="InterPro" id="IPR029061">
    <property type="entry name" value="THDP-binding"/>
</dbReference>
<feature type="region of interest" description="Disordered" evidence="12">
    <location>
        <begin position="280"/>
        <end position="340"/>
    </location>
</feature>
<dbReference type="GO" id="GO:0005829">
    <property type="term" value="C:cytosol"/>
    <property type="evidence" value="ECO:0007669"/>
    <property type="project" value="TreeGrafter"/>
</dbReference>
<comment type="catalytic activity">
    <reaction evidence="1">
        <text>a 2-oxocarboxylate + H(+) = an aldehyde + CO2</text>
        <dbReference type="Rhea" id="RHEA:11628"/>
        <dbReference type="ChEBI" id="CHEBI:15378"/>
        <dbReference type="ChEBI" id="CHEBI:16526"/>
        <dbReference type="ChEBI" id="CHEBI:17478"/>
        <dbReference type="ChEBI" id="CHEBI:35179"/>
        <dbReference type="EC" id="4.1.1.1"/>
    </reaction>
</comment>
<keyword evidence="7" id="KW-0479">Metal-binding</keyword>
<evidence type="ECO:0000256" key="3">
    <source>
        <dbReference type="ARBA" id="ARBA00001964"/>
    </source>
</evidence>
<dbReference type="InterPro" id="IPR047213">
    <property type="entry name" value="TPP_PYR_PDC_IPDC-like"/>
</dbReference>
<dbReference type="SUPFAM" id="SSF52518">
    <property type="entry name" value="Thiamin diphosphate-binding fold (THDP-binding)"/>
    <property type="match status" value="1"/>
</dbReference>
<evidence type="ECO:0000313" key="14">
    <source>
        <dbReference type="EnsemblPlants" id="TuG1812G0200005966.01.T01.cds359168"/>
    </source>
</evidence>
<dbReference type="SUPFAM" id="SSF52467">
    <property type="entry name" value="DHS-like NAD/FAD-binding domain"/>
    <property type="match status" value="1"/>
</dbReference>
<keyword evidence="9" id="KW-0460">Magnesium</keyword>
<sequence length="340" mass="35968">MDNGIGSVDRPKAVGNGMVACPAVFHTSSLAPTIPSAEATLGSHLARRLVEVGVSDVFAVPGDFNLTLLDHLIAEPGLRLVSCCNELNAGYAADGYARAKGVGTCAVTFTVGGLSVLNAIAGAYSENLPVICVVGGPNSQTTTQQPHPPPHHRPPRLLPGARCFQPVTCHQVVINNLDDAHEQVDKAIATALKESKPVYISVACNLHGVSHPTFFATHPLLHRPRQSSQMGLEAALDATVEFLSKAVKPVMVAGPKLRVAKVAAAFAELADASGTRWRPMPSAKGWCRDAAGSSGPTGARSARPSAWRWWSRRTRTSSPAPSSTTRAPWGTRSCSTRRRR</sequence>
<comment type="similarity">
    <text evidence="4">Belongs to the TPP enzyme family.</text>
</comment>
<evidence type="ECO:0000256" key="9">
    <source>
        <dbReference type="ARBA" id="ARBA00022842"/>
    </source>
</evidence>
<feature type="compositionally biased region" description="Low complexity" evidence="12">
    <location>
        <begin position="300"/>
        <end position="309"/>
    </location>
</feature>
<reference evidence="15" key="1">
    <citation type="journal article" date="2013" name="Nature">
        <title>Draft genome of the wheat A-genome progenitor Triticum urartu.</title>
        <authorList>
            <person name="Ling H.Q."/>
            <person name="Zhao S."/>
            <person name="Liu D."/>
            <person name="Wang J."/>
            <person name="Sun H."/>
            <person name="Zhang C."/>
            <person name="Fan H."/>
            <person name="Li D."/>
            <person name="Dong L."/>
            <person name="Tao Y."/>
            <person name="Gao C."/>
            <person name="Wu H."/>
            <person name="Li Y."/>
            <person name="Cui Y."/>
            <person name="Guo X."/>
            <person name="Zheng S."/>
            <person name="Wang B."/>
            <person name="Yu K."/>
            <person name="Liang Q."/>
            <person name="Yang W."/>
            <person name="Lou X."/>
            <person name="Chen J."/>
            <person name="Feng M."/>
            <person name="Jian J."/>
            <person name="Zhang X."/>
            <person name="Luo G."/>
            <person name="Jiang Y."/>
            <person name="Liu J."/>
            <person name="Wang Z."/>
            <person name="Sha Y."/>
            <person name="Zhang B."/>
            <person name="Wu H."/>
            <person name="Tang D."/>
            <person name="Shen Q."/>
            <person name="Xue P."/>
            <person name="Zou S."/>
            <person name="Wang X."/>
            <person name="Liu X."/>
            <person name="Wang F."/>
            <person name="Yang Y."/>
            <person name="An X."/>
            <person name="Dong Z."/>
            <person name="Zhang K."/>
            <person name="Zhang X."/>
            <person name="Luo M.C."/>
            <person name="Dvorak J."/>
            <person name="Tong Y."/>
            <person name="Wang J."/>
            <person name="Yang H."/>
            <person name="Li Z."/>
            <person name="Wang D."/>
            <person name="Zhang A."/>
            <person name="Wang J."/>
        </authorList>
    </citation>
    <scope>NUCLEOTIDE SEQUENCE</scope>
    <source>
        <strain evidence="15">cv. G1812</strain>
    </source>
</reference>
<evidence type="ECO:0000256" key="5">
    <source>
        <dbReference type="ARBA" id="ARBA00011881"/>
    </source>
</evidence>
<dbReference type="GO" id="GO:0030976">
    <property type="term" value="F:thiamine pyrophosphate binding"/>
    <property type="evidence" value="ECO:0007669"/>
    <property type="project" value="InterPro"/>
</dbReference>
<dbReference type="Pfam" id="PF02776">
    <property type="entry name" value="TPP_enzyme_N"/>
    <property type="match status" value="1"/>
</dbReference>
<dbReference type="EnsemblPlants" id="TuG1812G0200005966.01.T01">
    <property type="protein sequence ID" value="TuG1812G0200005966.01.T01.cds359168"/>
    <property type="gene ID" value="TuG1812G0200005966.01"/>
</dbReference>
<dbReference type="InterPro" id="IPR012110">
    <property type="entry name" value="PDC/IPDC-like"/>
</dbReference>
<accession>A0A8R7PLQ3</accession>
<dbReference type="InterPro" id="IPR029035">
    <property type="entry name" value="DHS-like_NAD/FAD-binding_dom"/>
</dbReference>
<evidence type="ECO:0000256" key="8">
    <source>
        <dbReference type="ARBA" id="ARBA00022793"/>
    </source>
</evidence>
<evidence type="ECO:0000256" key="10">
    <source>
        <dbReference type="ARBA" id="ARBA00023052"/>
    </source>
</evidence>
<keyword evidence="8" id="KW-0210">Decarboxylase</keyword>
<evidence type="ECO:0000256" key="7">
    <source>
        <dbReference type="ARBA" id="ARBA00022723"/>
    </source>
</evidence>
<evidence type="ECO:0000256" key="1">
    <source>
        <dbReference type="ARBA" id="ARBA00001041"/>
    </source>
</evidence>
<dbReference type="InterPro" id="IPR012001">
    <property type="entry name" value="Thiamin_PyroP_enz_TPP-bd_dom"/>
</dbReference>